<reference evidence="3" key="1">
    <citation type="submission" date="2018-02" db="EMBL/GenBank/DDBJ databases">
        <authorList>
            <person name="Hausmann B."/>
        </authorList>
    </citation>
    <scope>NUCLEOTIDE SEQUENCE [LARGE SCALE GENOMIC DNA]</scope>
    <source>
        <strain evidence="3">Peat soil MAG SbA1</strain>
    </source>
</reference>
<dbReference type="EMBL" id="OMOD01000198">
    <property type="protein sequence ID" value="SPF50298.1"/>
    <property type="molecule type" value="Genomic_DNA"/>
</dbReference>
<name>A0A2U3LEH8_9BACT</name>
<dbReference type="Proteomes" id="UP000238701">
    <property type="component" value="Unassembled WGS sequence"/>
</dbReference>
<dbReference type="Pfam" id="PF24681">
    <property type="entry name" value="Kelch_KLHDC2_KLHL20_DRC7"/>
    <property type="match status" value="1"/>
</dbReference>
<feature type="chain" id="PRO_5015632819" evidence="1">
    <location>
        <begin position="20"/>
        <end position="344"/>
    </location>
</feature>
<evidence type="ECO:0000313" key="3">
    <source>
        <dbReference type="Proteomes" id="UP000238701"/>
    </source>
</evidence>
<keyword evidence="1" id="KW-0732">Signal</keyword>
<dbReference type="OrthoDB" id="9769308at2"/>
<organism evidence="2 3">
    <name type="scientific">Candidatus Sulfotelmatobacter kueseliae</name>
    <dbReference type="NCBI Taxonomy" id="2042962"/>
    <lineage>
        <taxon>Bacteria</taxon>
        <taxon>Pseudomonadati</taxon>
        <taxon>Acidobacteriota</taxon>
        <taxon>Terriglobia</taxon>
        <taxon>Terriglobales</taxon>
        <taxon>Candidatus Korobacteraceae</taxon>
        <taxon>Candidatus Sulfotelmatobacter</taxon>
    </lineage>
</organism>
<dbReference type="PANTHER" id="PTHR45632">
    <property type="entry name" value="LD33804P"/>
    <property type="match status" value="1"/>
</dbReference>
<dbReference type="AlphaFoldDB" id="A0A2U3LEH8"/>
<feature type="signal peptide" evidence="1">
    <location>
        <begin position="1"/>
        <end position="19"/>
    </location>
</feature>
<protein>
    <submittedName>
        <fullName evidence="2">Putative Kelch motif domain-containing protein</fullName>
    </submittedName>
</protein>
<evidence type="ECO:0000313" key="2">
    <source>
        <dbReference type="EMBL" id="SPF50298.1"/>
    </source>
</evidence>
<sequence length="344" mass="36712">MKKLALLLLPVLCAAFLLAADQPKIPPMPIAVSGNAVAALRGGLDVYSLMGIGTKKTWDDITNKVYVFHIAGAKWAEERPVPGVAGRLGASAVGARGQIFLFGGFVVDGQGNEMTVPDVNSYVPGDKRWYRGADIPVPVDSAVIGVNQNRYIYLVGGRSKNGPVNNVQVYDAEKNTWSEATPFPGTPVFGHAGGLADDAIVYLDGAKKNPASVPPYVTSDECWLGKIDHKDPNKITWSKLPPHPGPARFGIVAGVEKNRILFTGGSASFHNYKGMDSDGKPVELATVTFEYDVHGNRWETIEESTFDPRSDTHGIVSTPIGSMMVGGLVTNTAVSARVAIVPKK</sequence>
<dbReference type="Gene3D" id="2.120.10.80">
    <property type="entry name" value="Kelch-type beta propeller"/>
    <property type="match status" value="2"/>
</dbReference>
<proteinExistence type="predicted"/>
<evidence type="ECO:0000256" key="1">
    <source>
        <dbReference type="SAM" id="SignalP"/>
    </source>
</evidence>
<dbReference type="InterPro" id="IPR015915">
    <property type="entry name" value="Kelch-typ_b-propeller"/>
</dbReference>
<accession>A0A2U3LEH8</accession>
<gene>
    <name evidence="2" type="ORF">SBA1_990001</name>
</gene>
<dbReference type="SUPFAM" id="SSF117281">
    <property type="entry name" value="Kelch motif"/>
    <property type="match status" value="1"/>
</dbReference>